<dbReference type="PANTHER" id="PTHR46470:SF2">
    <property type="entry name" value="GLYCERALDEHYDE 3-PHOSPHATE PHOSPHATASE"/>
    <property type="match status" value="1"/>
</dbReference>
<dbReference type="Gene3D" id="1.10.150.520">
    <property type="match status" value="1"/>
</dbReference>
<dbReference type="SUPFAM" id="SSF56784">
    <property type="entry name" value="HAD-like"/>
    <property type="match status" value="1"/>
</dbReference>
<dbReference type="InterPro" id="IPR051400">
    <property type="entry name" value="HAD-like_hydrolase"/>
</dbReference>
<protein>
    <submittedName>
        <fullName evidence="5">Putative hydrolase of the HAD superfamily</fullName>
    </submittedName>
</protein>
<dbReference type="InterPro" id="IPR041492">
    <property type="entry name" value="HAD_2"/>
</dbReference>
<dbReference type="PRINTS" id="PR00413">
    <property type="entry name" value="HADHALOGNASE"/>
</dbReference>
<name>A0A3N1NPH9_9GAMM</name>
<keyword evidence="3 5" id="KW-0378">Hydrolase</keyword>
<dbReference type="AlphaFoldDB" id="A0A3N1NPH9"/>
<organism evidence="5 6">
    <name type="scientific">Marinimicrobium koreense</name>
    <dbReference type="NCBI Taxonomy" id="306545"/>
    <lineage>
        <taxon>Bacteria</taxon>
        <taxon>Pseudomonadati</taxon>
        <taxon>Pseudomonadota</taxon>
        <taxon>Gammaproteobacteria</taxon>
        <taxon>Cellvibrionales</taxon>
        <taxon>Cellvibrionaceae</taxon>
        <taxon>Marinimicrobium</taxon>
    </lineage>
</organism>
<dbReference type="InterPro" id="IPR006549">
    <property type="entry name" value="HAD-SF_hydro_IIIA"/>
</dbReference>
<reference evidence="5 6" key="1">
    <citation type="submission" date="2018-11" db="EMBL/GenBank/DDBJ databases">
        <title>Genomic Encyclopedia of Type Strains, Phase IV (KMG-IV): sequencing the most valuable type-strain genomes for metagenomic binning, comparative biology and taxonomic classification.</title>
        <authorList>
            <person name="Goeker M."/>
        </authorList>
    </citation>
    <scope>NUCLEOTIDE SEQUENCE [LARGE SCALE GENOMIC DNA]</scope>
    <source>
        <strain evidence="5 6">DSM 16974</strain>
    </source>
</reference>
<dbReference type="OrthoDB" id="9782449at2"/>
<proteinExistence type="predicted"/>
<comment type="caution">
    <text evidence="5">The sequence shown here is derived from an EMBL/GenBank/DDBJ whole genome shotgun (WGS) entry which is preliminary data.</text>
</comment>
<dbReference type="InterPro" id="IPR036412">
    <property type="entry name" value="HAD-like_sf"/>
</dbReference>
<dbReference type="Proteomes" id="UP000273643">
    <property type="component" value="Unassembled WGS sequence"/>
</dbReference>
<accession>A0A3N1NPH9</accession>
<evidence type="ECO:0000256" key="2">
    <source>
        <dbReference type="ARBA" id="ARBA00022723"/>
    </source>
</evidence>
<dbReference type="EMBL" id="RJUK01000001">
    <property type="protein sequence ID" value="ROQ20762.1"/>
    <property type="molecule type" value="Genomic_DNA"/>
</dbReference>
<evidence type="ECO:0000313" key="5">
    <source>
        <dbReference type="EMBL" id="ROQ20762.1"/>
    </source>
</evidence>
<evidence type="ECO:0000256" key="4">
    <source>
        <dbReference type="ARBA" id="ARBA00022842"/>
    </source>
</evidence>
<dbReference type="SFLD" id="SFLDS00003">
    <property type="entry name" value="Haloacid_Dehalogenase"/>
    <property type="match status" value="1"/>
</dbReference>
<dbReference type="Gene3D" id="3.40.50.1000">
    <property type="entry name" value="HAD superfamily/HAD-like"/>
    <property type="match status" value="1"/>
</dbReference>
<dbReference type="NCBIfam" id="TIGR01662">
    <property type="entry name" value="HAD-SF-IIIA"/>
    <property type="match status" value="1"/>
</dbReference>
<dbReference type="RefSeq" id="WP_123637863.1">
    <property type="nucleotide sequence ID" value="NZ_RJUK01000001.1"/>
</dbReference>
<evidence type="ECO:0000313" key="6">
    <source>
        <dbReference type="Proteomes" id="UP000273643"/>
    </source>
</evidence>
<evidence type="ECO:0000256" key="1">
    <source>
        <dbReference type="ARBA" id="ARBA00001946"/>
    </source>
</evidence>
<comment type="cofactor">
    <cofactor evidence="1">
        <name>Mg(2+)</name>
        <dbReference type="ChEBI" id="CHEBI:18420"/>
    </cofactor>
</comment>
<dbReference type="InterPro" id="IPR023214">
    <property type="entry name" value="HAD_sf"/>
</dbReference>
<dbReference type="GO" id="GO:0046872">
    <property type="term" value="F:metal ion binding"/>
    <property type="evidence" value="ECO:0007669"/>
    <property type="project" value="UniProtKB-KW"/>
</dbReference>
<keyword evidence="4" id="KW-0460">Magnesium</keyword>
<dbReference type="NCBIfam" id="TIGR01549">
    <property type="entry name" value="HAD-SF-IA-v1"/>
    <property type="match status" value="1"/>
</dbReference>
<dbReference type="SFLD" id="SFLDG01129">
    <property type="entry name" value="C1.5:_HAD__Beta-PGM__Phosphata"/>
    <property type="match status" value="1"/>
</dbReference>
<keyword evidence="2" id="KW-0479">Metal-binding</keyword>
<dbReference type="SFLD" id="SFLDG01135">
    <property type="entry name" value="C1.5.6:_HAD__Beta-PGM__Phospha"/>
    <property type="match status" value="1"/>
</dbReference>
<dbReference type="GO" id="GO:0016791">
    <property type="term" value="F:phosphatase activity"/>
    <property type="evidence" value="ECO:0007669"/>
    <property type="project" value="TreeGrafter"/>
</dbReference>
<dbReference type="Pfam" id="PF13419">
    <property type="entry name" value="HAD_2"/>
    <property type="match status" value="1"/>
</dbReference>
<sequence>MKSILFDLDNTLLDRASSLIGFCHWQATSSLGIDNSEKFVGRFVELDSNGSVWKDQVYQCLKGEFSIPQSVDELVNEYLNHFRNFCAERPGASDAVRQLAREGYKIGLVSNGKSPFQEENLSALGIADFFDSIIVSEAVGCRKPDPSIFELACKELAVSPDQCIFIGDNPVADIRSAAKVGMYTVFIPSELYGDRCAEADAVCRSYAELLSIIENAESRSISQQ</sequence>
<dbReference type="InterPro" id="IPR006439">
    <property type="entry name" value="HAD-SF_hydro_IA"/>
</dbReference>
<gene>
    <name evidence="5" type="ORF">EDC38_1378</name>
</gene>
<evidence type="ECO:0000256" key="3">
    <source>
        <dbReference type="ARBA" id="ARBA00022801"/>
    </source>
</evidence>
<dbReference type="NCBIfam" id="TIGR01509">
    <property type="entry name" value="HAD-SF-IA-v3"/>
    <property type="match status" value="1"/>
</dbReference>
<dbReference type="PANTHER" id="PTHR46470">
    <property type="entry name" value="N-ACYLNEURAMINATE-9-PHOSPHATASE"/>
    <property type="match status" value="1"/>
</dbReference>
<keyword evidence="6" id="KW-1185">Reference proteome</keyword>
<dbReference type="GO" id="GO:0044281">
    <property type="term" value="P:small molecule metabolic process"/>
    <property type="evidence" value="ECO:0007669"/>
    <property type="project" value="UniProtKB-ARBA"/>
</dbReference>